<keyword evidence="2" id="KW-1133">Transmembrane helix</keyword>
<feature type="compositionally biased region" description="Basic and acidic residues" evidence="1">
    <location>
        <begin position="271"/>
        <end position="286"/>
    </location>
</feature>
<gene>
    <name evidence="3" type="ORF">As57867_005144</name>
</gene>
<organism evidence="3">
    <name type="scientific">Aphanomyces stellatus</name>
    <dbReference type="NCBI Taxonomy" id="120398"/>
    <lineage>
        <taxon>Eukaryota</taxon>
        <taxon>Sar</taxon>
        <taxon>Stramenopiles</taxon>
        <taxon>Oomycota</taxon>
        <taxon>Saprolegniomycetes</taxon>
        <taxon>Saprolegniales</taxon>
        <taxon>Verrucalvaceae</taxon>
        <taxon>Aphanomyces</taxon>
    </lineage>
</organism>
<comment type="caution">
    <text evidence="3">The sequence shown here is derived from an EMBL/GenBank/DDBJ whole genome shotgun (WGS) entry which is preliminary data.</text>
</comment>
<evidence type="ECO:0000313" key="3">
    <source>
        <dbReference type="EMBL" id="KAF0711646.1"/>
    </source>
</evidence>
<proteinExistence type="predicted"/>
<feature type="transmembrane region" description="Helical" evidence="2">
    <location>
        <begin position="132"/>
        <end position="153"/>
    </location>
</feature>
<dbReference type="EMBL" id="VJMH01001544">
    <property type="protein sequence ID" value="KAF0711646.1"/>
    <property type="molecule type" value="Genomic_DNA"/>
</dbReference>
<reference evidence="3" key="1">
    <citation type="submission" date="2019-06" db="EMBL/GenBank/DDBJ databases">
        <title>Genomics analysis of Aphanomyces spp. identifies a new class of oomycete effector associated with host adaptation.</title>
        <authorList>
            <person name="Gaulin E."/>
        </authorList>
    </citation>
    <scope>NUCLEOTIDE SEQUENCE</scope>
    <source>
        <strain evidence="3">CBS 578.67</strain>
    </source>
</reference>
<sequence length="474" mass="52729">MATDGGTPPLRRWLTHTQARLIVGNRSLSRLLLFHVLHAAFSLWLFVLVVVMSIAVVPLCVVLVITGILQCAPQNIFDRLQVSQEWVFDNLRYVALVHARLNMQIRNLYDVRRAVDTTTPSMDVMCQHQVAVLLYFMLWYPMVTLSYLLYINYAHEIAGTINDSGWIVLYVLGNVGVLYLMAWIAGGVTQGIVVPLFPTVLASPSAYDGNNADRYMQMPPEKRDGSDDGDNDVELYVLGVPRAPFVATGVFQWMDSVRPHDVTKLTSITTGRHDTTSTDPEKEPRHNRPMTSDVAVDSLLLWVDTLATKDSDHVVVTVTMAQHANDDNEVENDDESQISPTNYSALPSAPAYGLLSPSRRKSDATSAFAPVFRSVAIDGSDKQDAVHLLAYAPPTVAVEMDFTFAIWAFLVNQREDMHDQAKAESTAVRQLSREVLLPMRRGAMAHVRLEVPDGFEVLDDPVKAFSWTGDITSV</sequence>
<accession>A0A6A4ZJP8</accession>
<name>A0A6A4ZJP8_9STRA</name>
<feature type="region of interest" description="Disordered" evidence="1">
    <location>
        <begin position="265"/>
        <end position="290"/>
    </location>
</feature>
<keyword evidence="2" id="KW-0472">Membrane</keyword>
<keyword evidence="2" id="KW-0812">Transmembrane</keyword>
<feature type="non-terminal residue" evidence="3">
    <location>
        <position position="474"/>
    </location>
</feature>
<protein>
    <submittedName>
        <fullName evidence="3">Uncharacterized protein</fullName>
    </submittedName>
</protein>
<evidence type="ECO:0000256" key="2">
    <source>
        <dbReference type="SAM" id="Phobius"/>
    </source>
</evidence>
<feature type="transmembrane region" description="Helical" evidence="2">
    <location>
        <begin position="41"/>
        <end position="69"/>
    </location>
</feature>
<feature type="transmembrane region" description="Helical" evidence="2">
    <location>
        <begin position="165"/>
        <end position="185"/>
    </location>
</feature>
<evidence type="ECO:0000256" key="1">
    <source>
        <dbReference type="SAM" id="MobiDB-lite"/>
    </source>
</evidence>
<dbReference type="AlphaFoldDB" id="A0A6A4ZJP8"/>